<evidence type="ECO:0000313" key="3">
    <source>
        <dbReference type="Proteomes" id="UP001213681"/>
    </source>
</evidence>
<dbReference type="GO" id="GO:0005634">
    <property type="term" value="C:nucleus"/>
    <property type="evidence" value="ECO:0007669"/>
    <property type="project" value="TreeGrafter"/>
</dbReference>
<dbReference type="Proteomes" id="UP001213681">
    <property type="component" value="Unassembled WGS sequence"/>
</dbReference>
<dbReference type="SUPFAM" id="SSF52413">
    <property type="entry name" value="UDP-glucose/GDP-mannose dehydrogenase C-terminal domain"/>
    <property type="match status" value="1"/>
</dbReference>
<evidence type="ECO:0000256" key="1">
    <source>
        <dbReference type="ARBA" id="ARBA00047473"/>
    </source>
</evidence>
<gene>
    <name evidence="2" type="ORF">N7458_003745</name>
</gene>
<dbReference type="GeneID" id="81597370"/>
<dbReference type="AlphaFoldDB" id="A0AAD6CAG5"/>
<dbReference type="GO" id="GO:0003979">
    <property type="term" value="F:UDP-glucose 6-dehydrogenase activity"/>
    <property type="evidence" value="ECO:0007669"/>
    <property type="project" value="UniProtKB-EC"/>
</dbReference>
<comment type="catalytic activity">
    <reaction evidence="1">
        <text>UDP-alpha-D-glucose + 2 NAD(+) + H2O = UDP-alpha-D-glucuronate + 2 NADH + 3 H(+)</text>
        <dbReference type="Rhea" id="RHEA:23596"/>
        <dbReference type="ChEBI" id="CHEBI:15377"/>
        <dbReference type="ChEBI" id="CHEBI:15378"/>
        <dbReference type="ChEBI" id="CHEBI:57540"/>
        <dbReference type="ChEBI" id="CHEBI:57945"/>
        <dbReference type="ChEBI" id="CHEBI:58052"/>
        <dbReference type="ChEBI" id="CHEBI:58885"/>
        <dbReference type="EC" id="1.1.1.22"/>
    </reaction>
</comment>
<dbReference type="InterPro" id="IPR036220">
    <property type="entry name" value="UDP-Glc/GDP-Man_DH_C_sf"/>
</dbReference>
<comment type="caution">
    <text evidence="2">The sequence shown here is derived from an EMBL/GenBank/DDBJ whole genome shotgun (WGS) entry which is preliminary data.</text>
</comment>
<organism evidence="2 3">
    <name type="scientific">Penicillium daleae</name>
    <dbReference type="NCBI Taxonomy" id="63821"/>
    <lineage>
        <taxon>Eukaryota</taxon>
        <taxon>Fungi</taxon>
        <taxon>Dikarya</taxon>
        <taxon>Ascomycota</taxon>
        <taxon>Pezizomycotina</taxon>
        <taxon>Eurotiomycetes</taxon>
        <taxon>Eurotiomycetidae</taxon>
        <taxon>Eurotiales</taxon>
        <taxon>Aspergillaceae</taxon>
        <taxon>Penicillium</taxon>
    </lineage>
</organism>
<protein>
    <submittedName>
        <fullName evidence="2">Uncharacterized protein</fullName>
    </submittedName>
</protein>
<name>A0AAD6CAG5_9EURO</name>
<dbReference type="PANTHER" id="PTHR11374">
    <property type="entry name" value="UDP-GLUCOSE DEHYDROGENASE/UDP-MANNAC DEHYDROGENASE"/>
    <property type="match status" value="1"/>
</dbReference>
<reference evidence="2" key="2">
    <citation type="journal article" date="2023" name="IMA Fungus">
        <title>Comparative genomic study of the Penicillium genus elucidates a diverse pangenome and 15 lateral gene transfer events.</title>
        <authorList>
            <person name="Petersen C."/>
            <person name="Sorensen T."/>
            <person name="Nielsen M.R."/>
            <person name="Sondergaard T.E."/>
            <person name="Sorensen J.L."/>
            <person name="Fitzpatrick D.A."/>
            <person name="Frisvad J.C."/>
            <person name="Nielsen K.L."/>
        </authorList>
    </citation>
    <scope>NUCLEOTIDE SEQUENCE</scope>
    <source>
        <strain evidence="2">IBT 16125</strain>
    </source>
</reference>
<dbReference type="PANTHER" id="PTHR11374:SF3">
    <property type="entry name" value="UDP-GLUCOSE 6-DEHYDROGENASE"/>
    <property type="match status" value="1"/>
</dbReference>
<dbReference type="GO" id="GO:0006024">
    <property type="term" value="P:glycosaminoglycan biosynthetic process"/>
    <property type="evidence" value="ECO:0007669"/>
    <property type="project" value="TreeGrafter"/>
</dbReference>
<evidence type="ECO:0000313" key="2">
    <source>
        <dbReference type="EMBL" id="KAJ5456162.1"/>
    </source>
</evidence>
<dbReference type="Gene3D" id="3.40.50.720">
    <property type="entry name" value="NAD(P)-binding Rossmann-like Domain"/>
    <property type="match status" value="1"/>
</dbReference>
<dbReference type="RefSeq" id="XP_056768534.1">
    <property type="nucleotide sequence ID" value="XM_056907127.1"/>
</dbReference>
<dbReference type="EMBL" id="JAPVEA010000003">
    <property type="protein sequence ID" value="KAJ5456162.1"/>
    <property type="molecule type" value="Genomic_DNA"/>
</dbReference>
<keyword evidence="3" id="KW-1185">Reference proteome</keyword>
<accession>A0AAD6CAG5</accession>
<reference evidence="2" key="1">
    <citation type="submission" date="2022-12" db="EMBL/GenBank/DDBJ databases">
        <authorList>
            <person name="Petersen C."/>
        </authorList>
    </citation>
    <scope>NUCLEOTIDE SEQUENCE</scope>
    <source>
        <strain evidence="2">IBT 16125</strain>
    </source>
</reference>
<sequence>MSSDEIPMDVFLLPVRGNFRGKSVLLNGSHHPGASPLFRPSEFDDLNRPLCRSRASSARPSYPGLRSRISVSSAQDMSVGRDPSRDSAAAFTVVVEQTCQLNDGSPSTYPSTNRGLDTVVRIVRDGADISTEGIQPAASASGRPQNLPFTCNSAQAISRADIILMALATHRPGVSFEVLFFQPRVLAEGTAVKNLTAPDLALIGSAPTSQRTPSGPDFGQLYAAWPPIAHHRDQCMRDRFSRKIIDRFEGNLVGRKLAMLGFAFKKNTGDTRESWRWKSFEDILRELETVCPSSAQIRLSRFIRTRTWPVPKPAVLVATDCDQFRNAPARKIIQSIIPPMQKELARSTADAMGEENPRSLCPTGPGGPGPMRACLINCDPKKPALQTAVIAVQLRPGQRPPRRPSGRIAYNMVEPKWEDGRGILDAVELSGSALVWTWWADEPRNWWHSIMTFLCF</sequence>
<proteinExistence type="predicted"/>
<dbReference type="InterPro" id="IPR028356">
    <property type="entry name" value="UDPglc_DH_euk"/>
</dbReference>